<dbReference type="SUPFAM" id="SSF54928">
    <property type="entry name" value="RNA-binding domain, RBD"/>
    <property type="match status" value="4"/>
</dbReference>
<dbReference type="InterPro" id="IPR000504">
    <property type="entry name" value="RRM_dom"/>
</dbReference>
<accession>A0AAD4N1R5</accession>
<dbReference type="Pfam" id="PF00076">
    <property type="entry name" value="RRM_1"/>
    <property type="match status" value="4"/>
</dbReference>
<dbReference type="AlphaFoldDB" id="A0AAD4N1R5"/>
<dbReference type="GO" id="GO:0003723">
    <property type="term" value="F:RNA binding"/>
    <property type="evidence" value="ECO:0007669"/>
    <property type="project" value="UniProtKB-UniRule"/>
</dbReference>
<sequence>MSSLRNILQRCVRNASILGGTPLQIQYTFNSVYSDPSCISRQAYSSDANEAPKNAIDPVQKSSISQMDRALNSLPSSTFTFIDAKDTKNVRPGSLGRKQLTFNVLDLSPKTTTVSQIAFYSSIGSGGKAYLEAKEVPEGITEEELIAFYSKYGRVSECRLRRGKTGVVHAYVSYSSADEIDRAMDDRPHIINGKPLKIRSRGRVHHTSFSLFVGSLPENVTEEALRKEFSKYGKPVFWKLENDGHFNQSGPYGIVMYATDEEALNALNNGPHTIEGAVVDTNSWPPMSSLRNILQRCVRNASILGGTPLQIQCTFNPVYSDPSCISRQPYSSDANEAPKNAIDPAQKSSIGQMDRALNSLLSSTFTFIDAKDTKNVRPGSLGRKQLTFNVLDLSPKTTIVSQIAFCSSIGSGGVLEAKEVPEGITEEELIAFYSKYGRVSECRLCRDKTGVVHAYVSYSSADELNRAMADRPHIINGKPLKITSRARGPHTSFSLFVGSLPENVTEEALRKEFSKYGKPVFWELRNDRHRYFNQPGPYGIVKYATNEEALNALNNGPHTIEGSFVAVRKGAKRKL</sequence>
<reference evidence="3" key="1">
    <citation type="submission" date="2022-01" db="EMBL/GenBank/DDBJ databases">
        <title>Genome Sequence Resource for Two Populations of Ditylenchus destructor, the Migratory Endoparasitic Phytonematode.</title>
        <authorList>
            <person name="Zhang H."/>
            <person name="Lin R."/>
            <person name="Xie B."/>
        </authorList>
    </citation>
    <scope>NUCLEOTIDE SEQUENCE</scope>
    <source>
        <strain evidence="3">BazhouSP</strain>
    </source>
</reference>
<evidence type="ECO:0000259" key="2">
    <source>
        <dbReference type="PROSITE" id="PS50102"/>
    </source>
</evidence>
<dbReference type="PROSITE" id="PS50102">
    <property type="entry name" value="RRM"/>
    <property type="match status" value="4"/>
</dbReference>
<evidence type="ECO:0000256" key="1">
    <source>
        <dbReference type="PROSITE-ProRule" id="PRU00176"/>
    </source>
</evidence>
<feature type="domain" description="RRM" evidence="2">
    <location>
        <begin position="493"/>
        <end position="575"/>
    </location>
</feature>
<dbReference type="Gene3D" id="3.30.70.330">
    <property type="match status" value="4"/>
</dbReference>
<comment type="caution">
    <text evidence="3">The sequence shown here is derived from an EMBL/GenBank/DDBJ whole genome shotgun (WGS) entry which is preliminary data.</text>
</comment>
<dbReference type="CDD" id="cd00590">
    <property type="entry name" value="RRM_SF"/>
    <property type="match status" value="4"/>
</dbReference>
<feature type="domain" description="RRM" evidence="2">
    <location>
        <begin position="209"/>
        <end position="280"/>
    </location>
</feature>
<dbReference type="Proteomes" id="UP001201812">
    <property type="component" value="Unassembled WGS sequence"/>
</dbReference>
<dbReference type="PANTHER" id="PTHR15241:SF386">
    <property type="entry name" value="RNA-BINDING REGION RNP-1 DOMAIN-CONTAINING PROTEIN-RELATED"/>
    <property type="match status" value="1"/>
</dbReference>
<name>A0AAD4N1R5_9BILA</name>
<evidence type="ECO:0000313" key="3">
    <source>
        <dbReference type="EMBL" id="KAI1708680.1"/>
    </source>
</evidence>
<dbReference type="SMART" id="SM00360">
    <property type="entry name" value="RRM"/>
    <property type="match status" value="4"/>
</dbReference>
<feature type="domain" description="RRM" evidence="2">
    <location>
        <begin position="129"/>
        <end position="203"/>
    </location>
</feature>
<feature type="domain" description="RRM" evidence="2">
    <location>
        <begin position="413"/>
        <end position="487"/>
    </location>
</feature>
<proteinExistence type="predicted"/>
<dbReference type="PANTHER" id="PTHR15241">
    <property type="entry name" value="TRANSFORMER-2-RELATED"/>
    <property type="match status" value="1"/>
</dbReference>
<keyword evidence="4" id="KW-1185">Reference proteome</keyword>
<dbReference type="EMBL" id="JAKKPZ010000034">
    <property type="protein sequence ID" value="KAI1708680.1"/>
    <property type="molecule type" value="Genomic_DNA"/>
</dbReference>
<dbReference type="InterPro" id="IPR012677">
    <property type="entry name" value="Nucleotide-bd_a/b_plait_sf"/>
</dbReference>
<keyword evidence="1" id="KW-0694">RNA-binding</keyword>
<organism evidence="3 4">
    <name type="scientific">Ditylenchus destructor</name>
    <dbReference type="NCBI Taxonomy" id="166010"/>
    <lineage>
        <taxon>Eukaryota</taxon>
        <taxon>Metazoa</taxon>
        <taxon>Ecdysozoa</taxon>
        <taxon>Nematoda</taxon>
        <taxon>Chromadorea</taxon>
        <taxon>Rhabditida</taxon>
        <taxon>Tylenchina</taxon>
        <taxon>Tylenchomorpha</taxon>
        <taxon>Sphaerularioidea</taxon>
        <taxon>Anguinidae</taxon>
        <taxon>Anguininae</taxon>
        <taxon>Ditylenchus</taxon>
    </lineage>
</organism>
<dbReference type="InterPro" id="IPR035979">
    <property type="entry name" value="RBD_domain_sf"/>
</dbReference>
<evidence type="ECO:0000313" key="4">
    <source>
        <dbReference type="Proteomes" id="UP001201812"/>
    </source>
</evidence>
<protein>
    <submittedName>
        <fullName evidence="3">RNA recognition motif domain-containing protein</fullName>
    </submittedName>
</protein>
<gene>
    <name evidence="3" type="ORF">DdX_11759</name>
</gene>